<dbReference type="NCBIfam" id="TIGR02215">
    <property type="entry name" value="phage_chp_gp8"/>
    <property type="match status" value="1"/>
</dbReference>
<accession>A0ABS7M9F8</accession>
<protein>
    <recommendedName>
        <fullName evidence="3">PhiE125 gp8 family phage protein</fullName>
    </recommendedName>
</protein>
<comment type="caution">
    <text evidence="1">The sequence shown here is derived from an EMBL/GenBank/DDBJ whole genome shotgun (WGS) entry which is preliminary data.</text>
</comment>
<organism evidence="1 2">
    <name type="scientific">Sphingopyxis jiangsuensis</name>
    <dbReference type="NCBI Taxonomy" id="2871171"/>
    <lineage>
        <taxon>Bacteria</taxon>
        <taxon>Pseudomonadati</taxon>
        <taxon>Pseudomonadota</taxon>
        <taxon>Alphaproteobacteria</taxon>
        <taxon>Sphingomonadales</taxon>
        <taxon>Sphingomonadaceae</taxon>
        <taxon>Sphingopyxis</taxon>
    </lineage>
</organism>
<dbReference type="CDD" id="cd08054">
    <property type="entry name" value="gp6"/>
    <property type="match status" value="1"/>
</dbReference>
<dbReference type="Proteomes" id="UP001166571">
    <property type="component" value="Unassembled WGS sequence"/>
</dbReference>
<reference evidence="1" key="1">
    <citation type="submission" date="2021-08" db="EMBL/GenBank/DDBJ databases">
        <title>Sphingopyxis panaciterrulae sp. nov., isolated from the surface water of the Yellow Sea.</title>
        <authorList>
            <person name="Gao Z."/>
            <person name="Zhang D."/>
            <person name="Zhang A."/>
        </authorList>
    </citation>
    <scope>NUCLEOTIDE SEQUENCE</scope>
    <source>
        <strain evidence="1">XHP0097</strain>
    </source>
</reference>
<proteinExistence type="predicted"/>
<evidence type="ECO:0000313" key="1">
    <source>
        <dbReference type="EMBL" id="MBY4635647.1"/>
    </source>
</evidence>
<evidence type="ECO:0000313" key="2">
    <source>
        <dbReference type="Proteomes" id="UP001166571"/>
    </source>
</evidence>
<dbReference type="RefSeq" id="WP_222135457.1">
    <property type="nucleotide sequence ID" value="NZ_JAILXK010000001.1"/>
</dbReference>
<keyword evidence="2" id="KW-1185">Reference proteome</keyword>
<name>A0ABS7M9F8_9SPHN</name>
<gene>
    <name evidence="1" type="ORF">K5P26_00670</name>
</gene>
<dbReference type="EMBL" id="JAILXK010000001">
    <property type="protein sequence ID" value="MBY4635647.1"/>
    <property type="molecule type" value="Genomic_DNA"/>
</dbReference>
<sequence>MTMMAIPVALDDARAWLRLGAAGDDAIVERLVRAATNICEAFTGQWLVIRAGEERVAVRGGIAALRARPVIGIDEAALIAADGSEMALDPDKYRTVIGPDGDAAIRIDDPQGAGQVRIGFRAGIAAAAENVPEAIRHGILRMTQHLYAARDDVQASPPAAIAALWQPWRRIGLGGAR</sequence>
<evidence type="ECO:0008006" key="3">
    <source>
        <dbReference type="Google" id="ProtNLM"/>
    </source>
</evidence>
<dbReference type="InterPro" id="IPR011738">
    <property type="entry name" value="Phage_CHP"/>
</dbReference>
<dbReference type="Gene3D" id="1.10.3230.30">
    <property type="entry name" value="Phage gp6-like head-tail connector protein"/>
    <property type="match status" value="1"/>
</dbReference>